<feature type="repeat" description="TPR" evidence="1">
    <location>
        <begin position="1131"/>
        <end position="1164"/>
    </location>
</feature>
<evidence type="ECO:0000256" key="1">
    <source>
        <dbReference type="PROSITE-ProRule" id="PRU00339"/>
    </source>
</evidence>
<dbReference type="RefSeq" id="WP_231332105.1">
    <property type="nucleotide sequence ID" value="NZ_CP059572.1"/>
</dbReference>
<organism evidence="4 5">
    <name type="scientific">Actinomadura graeca</name>
    <dbReference type="NCBI Taxonomy" id="2750812"/>
    <lineage>
        <taxon>Bacteria</taxon>
        <taxon>Bacillati</taxon>
        <taxon>Actinomycetota</taxon>
        <taxon>Actinomycetes</taxon>
        <taxon>Streptosporangiales</taxon>
        <taxon>Thermomonosporaceae</taxon>
        <taxon>Actinomadura</taxon>
    </lineage>
</organism>
<dbReference type="InterPro" id="IPR027417">
    <property type="entry name" value="P-loop_NTPase"/>
</dbReference>
<dbReference type="SUPFAM" id="SSF52540">
    <property type="entry name" value="P-loop containing nucleoside triphosphate hydrolases"/>
    <property type="match status" value="1"/>
</dbReference>
<name>A0ABX8R4A4_9ACTN</name>
<keyword evidence="1" id="KW-0802">TPR repeat</keyword>
<dbReference type="SUPFAM" id="SSF48452">
    <property type="entry name" value="TPR-like"/>
    <property type="match status" value="1"/>
</dbReference>
<feature type="repeat" description="TPR" evidence="1">
    <location>
        <begin position="1171"/>
        <end position="1204"/>
    </location>
</feature>
<evidence type="ECO:0000313" key="4">
    <source>
        <dbReference type="EMBL" id="QXJ25890.1"/>
    </source>
</evidence>
<feature type="repeat" description="TPR" evidence="1">
    <location>
        <begin position="1091"/>
        <end position="1124"/>
    </location>
</feature>
<proteinExistence type="predicted"/>
<dbReference type="EMBL" id="CP059572">
    <property type="protein sequence ID" value="QXJ25890.1"/>
    <property type="molecule type" value="Genomic_DNA"/>
</dbReference>
<dbReference type="InterPro" id="IPR019734">
    <property type="entry name" value="TPR_rpt"/>
</dbReference>
<dbReference type="InterPro" id="IPR011990">
    <property type="entry name" value="TPR-like_helical_dom_sf"/>
</dbReference>
<feature type="region of interest" description="Disordered" evidence="2">
    <location>
        <begin position="1277"/>
        <end position="1302"/>
    </location>
</feature>
<feature type="compositionally biased region" description="Pro residues" evidence="2">
    <location>
        <begin position="1292"/>
        <end position="1302"/>
    </location>
</feature>
<keyword evidence="5" id="KW-1185">Reference proteome</keyword>
<dbReference type="PROSITE" id="PS50005">
    <property type="entry name" value="TPR"/>
    <property type="match status" value="4"/>
</dbReference>
<sequence length="1302" mass="142042">MSVHLWREGEHTATTVGEPRQMVWPLDAGELEDLRWYLERYLTAPFAVWEQRGVQVQDRLPEWGERLFAALLGEAGPAREAYAAARSRTGGLEIVLKSGSARWLGLPWELMRDPARPAPLALDGVAVTRELPSVDLLASFPVGGSGSRLRVLMVICRPEGPADVGYQMVARPLLERLGAVAGTVELTVLRPPTFERLAEVLAGAARAGDPFQVVHFDGHGVFGPADAAGTAGAGAVVAGRGAEMFRGPGPVGMLAFEKRGGGADLVPAGRVAQALAAGQVPVVVMNACQSAQLGGELEASVATRFLQGGAGAVVAMAYSVYAVAAAEFMAVFYERLFAGDTIAAAVTAGRQRLRVADKRPSPKGLLPLADWMVPVHYSRREICFPALAPSRDTTLSLDRFLDRIRTEPTPPPGAAGNGGELAPDGAFVGRDALFYTLEVAARLQHVVVLVGPGGTGKTELAKGFARWWRDTGGVDDPRLVVWHSFEPGVASFGLEGVITRIGLQVFGTGFAALPTGQRRRVVQDLLAEQRALLVWDNFESVCSMPDPTGATPALSQAERDELRRFVDHVAAAGSSSVIITSRGPEEWLGPARRVKVGGLTREEANVYADRLLEPYPHTRAKRDRRAFGELMQWLDGHPLAMRLTLPLLDELTPDRLLEGMRGVAPLPGRDEGDRRTSLAACVAYSFTHLPPADRQALAAVSLFHGIADTNVLGAFSGVEGVPGWFAGRSAGDWAGVLDRAAAVGLLTGIGGGMYRIHPALPAYLAQQWRTDQPDDFDTQHTAATHALVHAYAAFGGWLSQQLSGGNVDIAVTVIALQRRSMGAMLGYALDQQLWRHALMMVASLNTFWNLRGLAEEARRWVERARTVLEAADGTPPGLDTPAGQLWLGLVGDHATRQLNAGLPDQAETTYKKLLHALKQQPATDDQRGLIAVTTHQLGMVAQERGRLEDAETWYRQSLTINEDLGNRPGMASSYHQLGRVAQLRGRLEDAETWYRQSLTIREDLGNRPGMATTYHQLGMVAQDRGRLQDAETWYRQSLTINEDLGNRPGMATTYHQLGIVAQDRGRLQDAETWYRQSLTIKEDLHNRPGMATTYHQLGILAQDRGRLQDAETWYRQSLTINEDLHNRPGMASSYHQLGIVAQERGRLQDAETWYRQSLTINEDLHNRPGMATTYHQLGIVAQERGRLEDAETWYRQSLTINEDLGNRPGMALTYGQLGLLAEERGHPTQALEWTIRSIALFEDFPHPATGPAPHHLRRLTTQLGIHTLTTTWQTLTGQPLPPAIHDHAQTPPTNPEEGQPPS</sequence>
<dbReference type="Pfam" id="PF13424">
    <property type="entry name" value="TPR_12"/>
    <property type="match status" value="4"/>
</dbReference>
<gene>
    <name evidence="4" type="ORF">AGRA3207_007456</name>
</gene>
<dbReference type="PANTHER" id="PTHR47691:SF3">
    <property type="entry name" value="HTH-TYPE TRANSCRIPTIONAL REGULATOR RV0890C-RELATED"/>
    <property type="match status" value="1"/>
</dbReference>
<dbReference type="Gene3D" id="3.40.50.300">
    <property type="entry name" value="P-loop containing nucleotide triphosphate hydrolases"/>
    <property type="match status" value="1"/>
</dbReference>
<dbReference type="Pfam" id="PF12770">
    <property type="entry name" value="CHAT"/>
    <property type="match status" value="1"/>
</dbReference>
<dbReference type="InterPro" id="IPR024983">
    <property type="entry name" value="CHAT_dom"/>
</dbReference>
<dbReference type="CDD" id="cd00267">
    <property type="entry name" value="ABC_ATPase"/>
    <property type="match status" value="1"/>
</dbReference>
<feature type="repeat" description="TPR" evidence="1">
    <location>
        <begin position="1011"/>
        <end position="1044"/>
    </location>
</feature>
<evidence type="ECO:0000259" key="3">
    <source>
        <dbReference type="Pfam" id="PF12770"/>
    </source>
</evidence>
<dbReference type="Gene3D" id="1.25.40.10">
    <property type="entry name" value="Tetratricopeptide repeat domain"/>
    <property type="match status" value="3"/>
</dbReference>
<dbReference type="PANTHER" id="PTHR47691">
    <property type="entry name" value="REGULATOR-RELATED"/>
    <property type="match status" value="1"/>
</dbReference>
<protein>
    <submittedName>
        <fullName evidence="4">Tetratricopeptide repeat protein</fullName>
    </submittedName>
</protein>
<reference evidence="4" key="1">
    <citation type="submission" date="2020-07" db="EMBL/GenBank/DDBJ databases">
        <authorList>
            <person name="Tarantini F.S."/>
            <person name="Hong K.W."/>
            <person name="Chan K.G."/>
        </authorList>
    </citation>
    <scope>NUCLEOTIDE SEQUENCE</scope>
    <source>
        <strain evidence="4">32-07</strain>
    </source>
</reference>
<evidence type="ECO:0000313" key="5">
    <source>
        <dbReference type="Proteomes" id="UP001049518"/>
    </source>
</evidence>
<dbReference type="Proteomes" id="UP001049518">
    <property type="component" value="Chromosome"/>
</dbReference>
<accession>A0ABX8R4A4</accession>
<dbReference type="SMART" id="SM00028">
    <property type="entry name" value="TPR"/>
    <property type="match status" value="8"/>
</dbReference>
<evidence type="ECO:0000256" key="2">
    <source>
        <dbReference type="SAM" id="MobiDB-lite"/>
    </source>
</evidence>
<feature type="domain" description="CHAT" evidence="3">
    <location>
        <begin position="104"/>
        <end position="359"/>
    </location>
</feature>